<gene>
    <name evidence="10" type="primary">rpl15p</name>
    <name evidence="7" type="synonym">rpl15</name>
    <name evidence="10" type="ORF">ENM31_00890</name>
</gene>
<evidence type="ECO:0000256" key="3">
    <source>
        <dbReference type="ARBA" id="ARBA00022884"/>
    </source>
</evidence>
<dbReference type="GO" id="GO:0019843">
    <property type="term" value="F:rRNA binding"/>
    <property type="evidence" value="ECO:0007669"/>
    <property type="project" value="UniProtKB-UniRule"/>
</dbReference>
<dbReference type="Gene3D" id="3.100.10.10">
    <property type="match status" value="1"/>
</dbReference>
<dbReference type="Gene3D" id="4.10.990.10">
    <property type="match status" value="1"/>
</dbReference>
<proteinExistence type="inferred from homology"/>
<evidence type="ECO:0000313" key="10">
    <source>
        <dbReference type="EMBL" id="HHM43839.1"/>
    </source>
</evidence>
<dbReference type="PANTHER" id="PTHR11721">
    <property type="entry name" value="60S RIBOSOMAL PROTEIN L27A"/>
    <property type="match status" value="1"/>
</dbReference>
<evidence type="ECO:0000256" key="5">
    <source>
        <dbReference type="ARBA" id="ARBA00023274"/>
    </source>
</evidence>
<keyword evidence="2 7" id="KW-0699">rRNA-binding</keyword>
<sequence length="136" mass="14928">MPTRLRKVRKFRGSRTHGWGQIGQHRKTGAKGGRGMAGGHKHKWTRLLSTDYFGKDGFTPVEKTEKKAVNLFKVSQIAESSTAETLDLDSMGYDKLIGGGKLYKPLTIVVKDWSKKAAEVVEKSGGRLVKPGEATA</sequence>
<accession>A0A7J3VS09</accession>
<dbReference type="AlphaFoldDB" id="A0A7J3VS09"/>
<protein>
    <recommendedName>
        <fullName evidence="6 7">Large ribosomal subunit protein uL15</fullName>
    </recommendedName>
</protein>
<dbReference type="InterPro" id="IPR027386">
    <property type="entry name" value="Rbsml_uL15_N"/>
</dbReference>
<feature type="domain" description="Large ribosomal subunit protein uL15/eL18" evidence="9">
    <location>
        <begin position="69"/>
        <end position="127"/>
    </location>
</feature>
<dbReference type="GO" id="GO:0022625">
    <property type="term" value="C:cytosolic large ribosomal subunit"/>
    <property type="evidence" value="ECO:0007669"/>
    <property type="project" value="TreeGrafter"/>
</dbReference>
<dbReference type="InterPro" id="IPR030878">
    <property type="entry name" value="Ribosomal_uL15"/>
</dbReference>
<dbReference type="PANTHER" id="PTHR11721:SF3">
    <property type="entry name" value="LARGE RIBOSOMAL SUBUNIT PROTEIN UL15"/>
    <property type="match status" value="1"/>
</dbReference>
<evidence type="ECO:0000256" key="6">
    <source>
        <dbReference type="ARBA" id="ARBA00035200"/>
    </source>
</evidence>
<evidence type="ECO:0000256" key="1">
    <source>
        <dbReference type="ARBA" id="ARBA00007320"/>
    </source>
</evidence>
<organism evidence="10">
    <name type="scientific">Caldiarchaeum subterraneum</name>
    <dbReference type="NCBI Taxonomy" id="311458"/>
    <lineage>
        <taxon>Archaea</taxon>
        <taxon>Nitrososphaerota</taxon>
        <taxon>Candidatus Caldarchaeales</taxon>
        <taxon>Candidatus Caldarchaeaceae</taxon>
        <taxon>Candidatus Caldarchaeum</taxon>
    </lineage>
</organism>
<dbReference type="SUPFAM" id="SSF52080">
    <property type="entry name" value="Ribosomal proteins L15p and L18e"/>
    <property type="match status" value="1"/>
</dbReference>
<keyword evidence="4 7" id="KW-0689">Ribosomal protein</keyword>
<name>A0A7J3VS09_CALS0</name>
<evidence type="ECO:0000256" key="8">
    <source>
        <dbReference type="SAM" id="MobiDB-lite"/>
    </source>
</evidence>
<dbReference type="FunFam" id="4.10.990.10:FF:000001">
    <property type="entry name" value="50S ribosomal protein L15"/>
    <property type="match status" value="1"/>
</dbReference>
<keyword evidence="3 7" id="KW-0694">RNA-binding</keyword>
<dbReference type="GO" id="GO:0006412">
    <property type="term" value="P:translation"/>
    <property type="evidence" value="ECO:0007669"/>
    <property type="project" value="UniProtKB-UniRule"/>
</dbReference>
<dbReference type="GO" id="GO:0003735">
    <property type="term" value="F:structural constituent of ribosome"/>
    <property type="evidence" value="ECO:0007669"/>
    <property type="project" value="InterPro"/>
</dbReference>
<evidence type="ECO:0000259" key="9">
    <source>
        <dbReference type="Pfam" id="PF00828"/>
    </source>
</evidence>
<dbReference type="HAMAP" id="MF_01341">
    <property type="entry name" value="Ribosomal_uL15"/>
    <property type="match status" value="1"/>
</dbReference>
<dbReference type="InterPro" id="IPR021131">
    <property type="entry name" value="Ribosomal_uL15/eL18"/>
</dbReference>
<reference evidence="10" key="1">
    <citation type="journal article" date="2020" name="mSystems">
        <title>Genome- and Community-Level Interaction Insights into Carbon Utilization and Element Cycling Functions of Hydrothermarchaeota in Hydrothermal Sediment.</title>
        <authorList>
            <person name="Zhou Z."/>
            <person name="Liu Y."/>
            <person name="Xu W."/>
            <person name="Pan J."/>
            <person name="Luo Z.H."/>
            <person name="Li M."/>
        </authorList>
    </citation>
    <scope>NUCLEOTIDE SEQUENCE [LARGE SCALE GENOMIC DNA]</scope>
    <source>
        <strain evidence="10">SpSt-1074</strain>
    </source>
</reference>
<evidence type="ECO:0000256" key="7">
    <source>
        <dbReference type="HAMAP-Rule" id="MF_01341"/>
    </source>
</evidence>
<evidence type="ECO:0000256" key="4">
    <source>
        <dbReference type="ARBA" id="ARBA00022980"/>
    </source>
</evidence>
<feature type="region of interest" description="Disordered" evidence="8">
    <location>
        <begin position="12"/>
        <end position="40"/>
    </location>
</feature>
<keyword evidence="5 7" id="KW-0687">Ribonucleoprotein</keyword>
<evidence type="ECO:0000256" key="2">
    <source>
        <dbReference type="ARBA" id="ARBA00022730"/>
    </source>
</evidence>
<comment type="subunit">
    <text evidence="7">Part of the 50S ribosomal subunit.</text>
</comment>
<comment type="function">
    <text evidence="7">Binds to the 23S rRNA.</text>
</comment>
<dbReference type="EMBL" id="DRXH01000035">
    <property type="protein sequence ID" value="HHM43839.1"/>
    <property type="molecule type" value="Genomic_DNA"/>
</dbReference>
<comment type="caution">
    <text evidence="10">The sequence shown here is derived from an EMBL/GenBank/DDBJ whole genome shotgun (WGS) entry which is preliminary data.</text>
</comment>
<dbReference type="Pfam" id="PF00828">
    <property type="entry name" value="Ribosomal_L27A"/>
    <property type="match status" value="1"/>
</dbReference>
<comment type="similarity">
    <text evidence="1 7">Belongs to the universal ribosomal protein uL15 family.</text>
</comment>
<dbReference type="InterPro" id="IPR036227">
    <property type="entry name" value="Ribosomal_uL15/eL18_sf"/>
</dbReference>